<dbReference type="InterPro" id="IPR044929">
    <property type="entry name" value="DNA/RNA_non-sp_Endonuclease_sf"/>
</dbReference>
<feature type="domain" description="DNA/RNA non-specific endonuclease/pyrophosphatase/phosphodiesterase" evidence="4">
    <location>
        <begin position="71"/>
        <end position="294"/>
    </location>
</feature>
<reference evidence="5 6" key="1">
    <citation type="submission" date="2016-05" db="EMBL/GenBank/DDBJ databases">
        <title>Genome sequencing reveals origins of a unique bacterial endosymbiosis in the earliest lineages of terrestrial Fungi.</title>
        <authorList>
            <consortium name="DOE Joint Genome Institute"/>
            <person name="Uehling J."/>
            <person name="Gryganskyi A."/>
            <person name="Hameed K."/>
            <person name="Tschaplinski T."/>
            <person name="Misztal P."/>
            <person name="Wu S."/>
            <person name="Desiro A."/>
            <person name="Vande Pol N."/>
            <person name="Du Z.-Y."/>
            <person name="Zienkiewicz A."/>
            <person name="Zienkiewicz K."/>
            <person name="Morin E."/>
            <person name="Tisserant E."/>
            <person name="Splivallo R."/>
            <person name="Hainaut M."/>
            <person name="Henrissat B."/>
            <person name="Ohm R."/>
            <person name="Kuo A."/>
            <person name="Yan J."/>
            <person name="Lipzen A."/>
            <person name="Nolan M."/>
            <person name="Labutti K."/>
            <person name="Barry K."/>
            <person name="Goldstein A."/>
            <person name="Labbe J."/>
            <person name="Schadt C."/>
            <person name="Tuskan G."/>
            <person name="Grigoriev I."/>
            <person name="Martin F."/>
            <person name="Vilgalys R."/>
            <person name="Bonito G."/>
        </authorList>
    </citation>
    <scope>NUCLEOTIDE SEQUENCE [LARGE SCALE GENOMIC DNA]</scope>
    <source>
        <strain evidence="5 6">AG-77</strain>
    </source>
</reference>
<name>A0A197K4K7_9FUNG</name>
<dbReference type="Pfam" id="PF01223">
    <property type="entry name" value="Endonuclease_NS"/>
    <property type="match status" value="1"/>
</dbReference>
<dbReference type="SUPFAM" id="SSF54060">
    <property type="entry name" value="His-Me finger endonucleases"/>
    <property type="match status" value="1"/>
</dbReference>
<evidence type="ECO:0000313" key="5">
    <source>
        <dbReference type="EMBL" id="OAQ32415.1"/>
    </source>
</evidence>
<dbReference type="PANTHER" id="PTHR13966:SF5">
    <property type="entry name" value="ENDONUCLEASE G, MITOCHONDRIAL"/>
    <property type="match status" value="1"/>
</dbReference>
<dbReference type="GO" id="GO:0004521">
    <property type="term" value="F:RNA endonuclease activity"/>
    <property type="evidence" value="ECO:0007669"/>
    <property type="project" value="TreeGrafter"/>
</dbReference>
<dbReference type="PANTHER" id="PTHR13966">
    <property type="entry name" value="ENDONUCLEASE RELATED"/>
    <property type="match status" value="1"/>
</dbReference>
<dbReference type="GO" id="GO:0005634">
    <property type="term" value="C:nucleus"/>
    <property type="evidence" value="ECO:0007669"/>
    <property type="project" value="TreeGrafter"/>
</dbReference>
<dbReference type="GO" id="GO:0003676">
    <property type="term" value="F:nucleic acid binding"/>
    <property type="evidence" value="ECO:0007669"/>
    <property type="project" value="InterPro"/>
</dbReference>
<evidence type="ECO:0000256" key="2">
    <source>
        <dbReference type="SAM" id="MobiDB-lite"/>
    </source>
</evidence>
<dbReference type="GO" id="GO:0000014">
    <property type="term" value="F:single-stranded DNA endodeoxyribonuclease activity"/>
    <property type="evidence" value="ECO:0007669"/>
    <property type="project" value="TreeGrafter"/>
</dbReference>
<evidence type="ECO:0008006" key="7">
    <source>
        <dbReference type="Google" id="ProtNLM"/>
    </source>
</evidence>
<dbReference type="InterPro" id="IPR001604">
    <property type="entry name" value="Endo_G_ENPP1-like_dom"/>
</dbReference>
<dbReference type="AlphaFoldDB" id="A0A197K4K7"/>
<feature type="region of interest" description="Disordered" evidence="2">
    <location>
        <begin position="96"/>
        <end position="150"/>
    </location>
</feature>
<protein>
    <recommendedName>
        <fullName evidence="7">Endonuclease</fullName>
    </recommendedName>
</protein>
<dbReference type="OrthoDB" id="5418055at2759"/>
<evidence type="ECO:0000313" key="6">
    <source>
        <dbReference type="Proteomes" id="UP000078512"/>
    </source>
</evidence>
<dbReference type="GO" id="GO:0005743">
    <property type="term" value="C:mitochondrial inner membrane"/>
    <property type="evidence" value="ECO:0007669"/>
    <property type="project" value="TreeGrafter"/>
</dbReference>
<dbReference type="InterPro" id="IPR044925">
    <property type="entry name" value="His-Me_finger_sf"/>
</dbReference>
<feature type="domain" description="ENPP1-3/EXOG-like endonuclease/phosphodiesterase" evidence="3">
    <location>
        <begin position="72"/>
        <end position="294"/>
    </location>
</feature>
<evidence type="ECO:0000259" key="3">
    <source>
        <dbReference type="SMART" id="SM00477"/>
    </source>
</evidence>
<keyword evidence="6" id="KW-1185">Reference proteome</keyword>
<evidence type="ECO:0000256" key="1">
    <source>
        <dbReference type="ARBA" id="ARBA00010052"/>
    </source>
</evidence>
<dbReference type="GO" id="GO:0046872">
    <property type="term" value="F:metal ion binding"/>
    <property type="evidence" value="ECO:0007669"/>
    <property type="project" value="InterPro"/>
</dbReference>
<dbReference type="Gene3D" id="3.40.570.10">
    <property type="entry name" value="Extracellular Endonuclease, subunit A"/>
    <property type="match status" value="1"/>
</dbReference>
<evidence type="ECO:0000259" key="4">
    <source>
        <dbReference type="SMART" id="SM00892"/>
    </source>
</evidence>
<dbReference type="EMBL" id="KV442025">
    <property type="protein sequence ID" value="OAQ32415.1"/>
    <property type="molecule type" value="Genomic_DNA"/>
</dbReference>
<proteinExistence type="inferred from homology"/>
<comment type="similarity">
    <text evidence="1">Belongs to the DNA/RNA non-specific endonuclease family.</text>
</comment>
<gene>
    <name evidence="5" type="ORF">K457DRAFT_123443</name>
</gene>
<dbReference type="SMART" id="SM00477">
    <property type="entry name" value="NUC"/>
    <property type="match status" value="1"/>
</dbReference>
<feature type="compositionally biased region" description="Polar residues" evidence="2">
    <location>
        <begin position="128"/>
        <end position="142"/>
    </location>
</feature>
<dbReference type="InterPro" id="IPR040255">
    <property type="entry name" value="Non-specific_endonuclease"/>
</dbReference>
<dbReference type="SMART" id="SM00892">
    <property type="entry name" value="Endonuclease_NS"/>
    <property type="match status" value="1"/>
</dbReference>
<dbReference type="InterPro" id="IPR020821">
    <property type="entry name" value="ENPP1-3/EXOG-like_nuc-like"/>
</dbReference>
<organism evidence="5 6">
    <name type="scientific">Linnemannia elongata AG-77</name>
    <dbReference type="NCBI Taxonomy" id="1314771"/>
    <lineage>
        <taxon>Eukaryota</taxon>
        <taxon>Fungi</taxon>
        <taxon>Fungi incertae sedis</taxon>
        <taxon>Mucoromycota</taxon>
        <taxon>Mortierellomycotina</taxon>
        <taxon>Mortierellomycetes</taxon>
        <taxon>Mortierellales</taxon>
        <taxon>Mortierellaceae</taxon>
        <taxon>Linnemannia</taxon>
    </lineage>
</organism>
<dbReference type="Proteomes" id="UP000078512">
    <property type="component" value="Unassembled WGS sequence"/>
</dbReference>
<dbReference type="GO" id="GO:0006309">
    <property type="term" value="P:apoptotic DNA fragmentation"/>
    <property type="evidence" value="ECO:0007669"/>
    <property type="project" value="TreeGrafter"/>
</dbReference>
<dbReference type="CDD" id="cd00091">
    <property type="entry name" value="NUC"/>
    <property type="match status" value="1"/>
</dbReference>
<sequence>MNFINPYSKQRLARGAIFVCRVLLGSLAVISFSSSSHIDRRDTPTAPIPANIATREEFRYGYPGPVVDINAAEAYVSAYDRRTRNPHWSAEYLTKTNLLPNDPQTPPSPENNFSEDPTIPAQFRAGLSSYTGSGYDRGQQTPAGDAKRSQSALDETFVLSNSAPQVGKGFSRDYWASFENFVRDLTKEFDHVYVITGPLYIPTDAPPSGKATVTYQVLYGAGLGIAPISVPTHFHKTILVVKGDTTSPTSSALGLFIMPNAAIDINTPLINFIADIGKVEVSAGVVFFDKVDRASVQRLCDATTCKLNRQ</sequence>
<accession>A0A197K4K7</accession>
<dbReference type="STRING" id="1314771.A0A197K4K7"/>